<evidence type="ECO:0000313" key="2">
    <source>
        <dbReference type="Proteomes" id="UP000835052"/>
    </source>
</evidence>
<gene>
    <name evidence="1" type="ORF">CAUJ_LOCUS12798</name>
</gene>
<proteinExistence type="predicted"/>
<dbReference type="AlphaFoldDB" id="A0A8S1HLU0"/>
<keyword evidence="2" id="KW-1185">Reference proteome</keyword>
<sequence length="270" mass="30813">MTFAKREKSATMSEEASMLLVQLYLRDEEKYNSKVLGKTPETGKTIKQQCVCDWKDELAAIGCDRTEEQIYMKIKGDLHFVRTRIEQEKAEINTCGLGNFKKLPVLNAPRQVLYDHLIGLQSVQEMVGTFDGRVNGELEDEDMYEEPLPQSSITEALMACLNEVKPANEVEPTIPVMRPQKRPAPSEESPEIVKKRVLLLDKEIENADIQRKLLLVKLETAQIELQCARARAVKEYTTITSRYCLVVPWREKWTSIAEETGKRHVVSDGN</sequence>
<accession>A0A8S1HLU0</accession>
<protein>
    <submittedName>
        <fullName evidence="1">Uncharacterized protein</fullName>
    </submittedName>
</protein>
<comment type="caution">
    <text evidence="1">The sequence shown here is derived from an EMBL/GenBank/DDBJ whole genome shotgun (WGS) entry which is preliminary data.</text>
</comment>
<dbReference type="Proteomes" id="UP000835052">
    <property type="component" value="Unassembled WGS sequence"/>
</dbReference>
<organism evidence="1 2">
    <name type="scientific">Caenorhabditis auriculariae</name>
    <dbReference type="NCBI Taxonomy" id="2777116"/>
    <lineage>
        <taxon>Eukaryota</taxon>
        <taxon>Metazoa</taxon>
        <taxon>Ecdysozoa</taxon>
        <taxon>Nematoda</taxon>
        <taxon>Chromadorea</taxon>
        <taxon>Rhabditida</taxon>
        <taxon>Rhabditina</taxon>
        <taxon>Rhabditomorpha</taxon>
        <taxon>Rhabditoidea</taxon>
        <taxon>Rhabditidae</taxon>
        <taxon>Peloderinae</taxon>
        <taxon>Caenorhabditis</taxon>
    </lineage>
</organism>
<dbReference type="OrthoDB" id="5904473at2759"/>
<name>A0A8S1HLU0_9PELO</name>
<reference evidence="1" key="1">
    <citation type="submission" date="2020-10" db="EMBL/GenBank/DDBJ databases">
        <authorList>
            <person name="Kikuchi T."/>
        </authorList>
    </citation>
    <scope>NUCLEOTIDE SEQUENCE</scope>
    <source>
        <strain evidence="1">NKZ352</strain>
    </source>
</reference>
<evidence type="ECO:0000313" key="1">
    <source>
        <dbReference type="EMBL" id="CAD6196887.1"/>
    </source>
</evidence>
<dbReference type="EMBL" id="CAJGYM010000081">
    <property type="protein sequence ID" value="CAD6196887.1"/>
    <property type="molecule type" value="Genomic_DNA"/>
</dbReference>